<keyword evidence="1" id="KW-1133">Transmembrane helix</keyword>
<dbReference type="OrthoDB" id="9841933at2"/>
<dbReference type="EMBL" id="BJXN01000001">
    <property type="protein sequence ID" value="GEM88760.1"/>
    <property type="molecule type" value="Genomic_DNA"/>
</dbReference>
<dbReference type="Proteomes" id="UP000321827">
    <property type="component" value="Unassembled WGS sequence"/>
</dbReference>
<evidence type="ECO:0000313" key="3">
    <source>
        <dbReference type="Proteomes" id="UP000321827"/>
    </source>
</evidence>
<keyword evidence="1" id="KW-0472">Membrane</keyword>
<comment type="caution">
    <text evidence="2">The sequence shown here is derived from an EMBL/GenBank/DDBJ whole genome shotgun (WGS) entry which is preliminary data.</text>
</comment>
<accession>A0A511RGH6</accession>
<name>A0A511RGH6_9DEIN</name>
<feature type="transmembrane region" description="Helical" evidence="1">
    <location>
        <begin position="44"/>
        <end position="62"/>
    </location>
</feature>
<evidence type="ECO:0000313" key="2">
    <source>
        <dbReference type="EMBL" id="GEM88760.1"/>
    </source>
</evidence>
<protein>
    <submittedName>
        <fullName evidence="2">Uncharacterized protein</fullName>
    </submittedName>
</protein>
<keyword evidence="1" id="KW-0812">Transmembrane</keyword>
<sequence>MDPFFAGLLMLLSFMLAVRGWLAGQRWAVAFLAVPALYLFVSHSPWASGAYLLLLFAGWWYLKRFEPTAGQEPPEND</sequence>
<proteinExistence type="predicted"/>
<evidence type="ECO:0000256" key="1">
    <source>
        <dbReference type="SAM" id="Phobius"/>
    </source>
</evidence>
<reference evidence="2 3" key="1">
    <citation type="submission" date="2019-07" db="EMBL/GenBank/DDBJ databases">
        <title>Whole genome shotgun sequence of Oceanithermus desulfurans NBRC 100063.</title>
        <authorList>
            <person name="Hosoyama A."/>
            <person name="Uohara A."/>
            <person name="Ohji S."/>
            <person name="Ichikawa N."/>
        </authorList>
    </citation>
    <scope>NUCLEOTIDE SEQUENCE [LARGE SCALE GENOMIC DNA]</scope>
    <source>
        <strain evidence="2 3">NBRC 100063</strain>
    </source>
</reference>
<dbReference type="RefSeq" id="WP_147144894.1">
    <property type="nucleotide sequence ID" value="NZ_BJXN01000001.1"/>
</dbReference>
<gene>
    <name evidence="2" type="ORF">ODE01S_01940</name>
</gene>
<organism evidence="2 3">
    <name type="scientific">Oceanithermus desulfurans NBRC 100063</name>
    <dbReference type="NCBI Taxonomy" id="1227550"/>
    <lineage>
        <taxon>Bacteria</taxon>
        <taxon>Thermotogati</taxon>
        <taxon>Deinococcota</taxon>
        <taxon>Deinococci</taxon>
        <taxon>Thermales</taxon>
        <taxon>Thermaceae</taxon>
        <taxon>Oceanithermus</taxon>
    </lineage>
</organism>
<dbReference type="AlphaFoldDB" id="A0A511RGH6"/>